<dbReference type="GO" id="GO:0006508">
    <property type="term" value="P:proteolysis"/>
    <property type="evidence" value="ECO:0007669"/>
    <property type="project" value="UniProtKB-KW"/>
</dbReference>
<evidence type="ECO:0000256" key="6">
    <source>
        <dbReference type="ARBA" id="ARBA00022670"/>
    </source>
</evidence>
<sequence>MKDPRIETLAKNLISYSVELKRGEKVLIEVSGSETILTGEIIKQVYQAGGIPFVNIKSPRISRELLMGATEESIKAMASYDIVRMKDMKAYIGIYAADNVNEFSDVPPEKLKIFMEHYSKPVHSNIRVRNTKWCVLRYPTPSMAQMAEMSTEAFEDFYFNVCNLDYNKMSKAMDPLVELMEKTDRVKILGPGTNLSFSIKGIPAIKCDGKFNIPDGEVFTAPVKESVEGHITFNTPTVFQGETFYNIYLEFKKGRIIKATSDKTEKLNHILDTDKGARYIGEFAIGLNPYVEKPMKDTLFDEKIMGSFHLTPGHCYDESSNGNESAIHWDMVCIQRKEYGGGEIYFDDILVRKDGIFVLDELKDLNPKALR</sequence>
<keyword evidence="7" id="KW-0479">Metal-binding</keyword>
<reference evidence="10" key="1">
    <citation type="submission" date="2020-07" db="EMBL/GenBank/DDBJ databases">
        <title>Koleobacter methoxysyntrophicus gen. nov., sp. nov., a novel anaerobic bacterium isolated from deep subsurface oil field and proposal of Koleobacterales ord. nov. in the phylum Firmicutes.</title>
        <authorList>
            <person name="Sakamoto S."/>
            <person name="Tamaki H."/>
        </authorList>
    </citation>
    <scope>NUCLEOTIDE SEQUENCE</scope>
    <source>
        <strain evidence="10">NRmbB1</strain>
    </source>
</reference>
<dbReference type="GO" id="GO:0004177">
    <property type="term" value="F:aminopeptidase activity"/>
    <property type="evidence" value="ECO:0007669"/>
    <property type="project" value="UniProtKB-KW"/>
</dbReference>
<dbReference type="InterPro" id="IPR000787">
    <property type="entry name" value="Peptidase_M29"/>
</dbReference>
<comment type="cofactor">
    <cofactor evidence="1">
        <name>Co(2+)</name>
        <dbReference type="ChEBI" id="CHEBI:48828"/>
    </cofactor>
</comment>
<evidence type="ECO:0000256" key="1">
    <source>
        <dbReference type="ARBA" id="ARBA00001941"/>
    </source>
</evidence>
<evidence type="ECO:0000256" key="3">
    <source>
        <dbReference type="ARBA" id="ARBA00001947"/>
    </source>
</evidence>
<dbReference type="InterPro" id="IPR052170">
    <property type="entry name" value="M29_Exopeptidase"/>
</dbReference>
<keyword evidence="5 10" id="KW-0031">Aminopeptidase</keyword>
<dbReference type="PANTHER" id="PTHR34448:SF1">
    <property type="entry name" value="BLL6088 PROTEIN"/>
    <property type="match status" value="1"/>
</dbReference>
<evidence type="ECO:0000256" key="7">
    <source>
        <dbReference type="ARBA" id="ARBA00022723"/>
    </source>
</evidence>
<dbReference type="KEGG" id="kme:H0A61_01546"/>
<comment type="cofactor">
    <cofactor evidence="3">
        <name>Zn(2+)</name>
        <dbReference type="ChEBI" id="CHEBI:29105"/>
    </cofactor>
</comment>
<dbReference type="SUPFAM" id="SSF144052">
    <property type="entry name" value="Thermophilic metalloprotease-like"/>
    <property type="match status" value="1"/>
</dbReference>
<evidence type="ECO:0000256" key="4">
    <source>
        <dbReference type="ARBA" id="ARBA00008236"/>
    </source>
</evidence>
<dbReference type="RefSeq" id="WP_206706545.1">
    <property type="nucleotide sequence ID" value="NZ_CP059066.1"/>
</dbReference>
<evidence type="ECO:0000256" key="5">
    <source>
        <dbReference type="ARBA" id="ARBA00022438"/>
    </source>
</evidence>
<proteinExistence type="inferred from homology"/>
<organism evidence="10 11">
    <name type="scientific">Koleobacter methoxysyntrophicus</name>
    <dbReference type="NCBI Taxonomy" id="2751313"/>
    <lineage>
        <taxon>Bacteria</taxon>
        <taxon>Bacillati</taxon>
        <taxon>Bacillota</taxon>
        <taxon>Clostridia</taxon>
        <taxon>Koleobacterales</taxon>
        <taxon>Koleobacteraceae</taxon>
        <taxon>Koleobacter</taxon>
    </lineage>
</organism>
<evidence type="ECO:0000313" key="10">
    <source>
        <dbReference type="EMBL" id="QSQ09187.1"/>
    </source>
</evidence>
<dbReference type="EC" id="3.4.11.-" evidence="10"/>
<dbReference type="InterPro" id="IPR035097">
    <property type="entry name" value="M29_N-terminal"/>
</dbReference>
<name>A0A8A0RP44_9FIRM</name>
<keyword evidence="9" id="KW-0482">Metalloprotease</keyword>
<keyword evidence="8 10" id="KW-0378">Hydrolase</keyword>
<dbReference type="Proteomes" id="UP000662904">
    <property type="component" value="Chromosome"/>
</dbReference>
<dbReference type="GO" id="GO:0046872">
    <property type="term" value="F:metal ion binding"/>
    <property type="evidence" value="ECO:0007669"/>
    <property type="project" value="UniProtKB-KW"/>
</dbReference>
<evidence type="ECO:0000313" key="11">
    <source>
        <dbReference type="Proteomes" id="UP000662904"/>
    </source>
</evidence>
<comment type="similarity">
    <text evidence="4">Belongs to the peptidase M29 family.</text>
</comment>
<protein>
    <submittedName>
        <fullName evidence="10">Aminopeptidase T</fullName>
        <ecNumber evidence="10">3.4.11.-</ecNumber>
    </submittedName>
</protein>
<dbReference type="PANTHER" id="PTHR34448">
    <property type="entry name" value="AMINOPEPTIDASE"/>
    <property type="match status" value="1"/>
</dbReference>
<keyword evidence="6" id="KW-0645">Protease</keyword>
<dbReference type="Pfam" id="PF02073">
    <property type="entry name" value="Peptidase_M29"/>
    <property type="match status" value="1"/>
</dbReference>
<evidence type="ECO:0000256" key="2">
    <source>
        <dbReference type="ARBA" id="ARBA00001946"/>
    </source>
</evidence>
<gene>
    <name evidence="10" type="ORF">H0A61_01546</name>
</gene>
<evidence type="ECO:0000256" key="9">
    <source>
        <dbReference type="ARBA" id="ARBA00023049"/>
    </source>
</evidence>
<comment type="cofactor">
    <cofactor evidence="2">
        <name>Mg(2+)</name>
        <dbReference type="ChEBI" id="CHEBI:18420"/>
    </cofactor>
</comment>
<dbReference type="EMBL" id="CP059066">
    <property type="protein sequence ID" value="QSQ09187.1"/>
    <property type="molecule type" value="Genomic_DNA"/>
</dbReference>
<accession>A0A8A0RP44</accession>
<dbReference type="Gene3D" id="3.40.1830.10">
    <property type="entry name" value="Thermophilic metalloprotease (M29)"/>
    <property type="match status" value="1"/>
</dbReference>
<keyword evidence="11" id="KW-1185">Reference proteome</keyword>
<evidence type="ECO:0000256" key="8">
    <source>
        <dbReference type="ARBA" id="ARBA00022801"/>
    </source>
</evidence>
<dbReference type="AlphaFoldDB" id="A0A8A0RP44"/>
<dbReference type="GO" id="GO:0008237">
    <property type="term" value="F:metallopeptidase activity"/>
    <property type="evidence" value="ECO:0007669"/>
    <property type="project" value="UniProtKB-KW"/>
</dbReference>